<organism evidence="1 2">
    <name type="scientific">Bacteroides reticulotermitis</name>
    <dbReference type="NCBI Taxonomy" id="1133319"/>
    <lineage>
        <taxon>Bacteria</taxon>
        <taxon>Pseudomonadati</taxon>
        <taxon>Bacteroidota</taxon>
        <taxon>Bacteroidia</taxon>
        <taxon>Bacteroidales</taxon>
        <taxon>Bacteroidaceae</taxon>
        <taxon>Bacteroides</taxon>
    </lineage>
</organism>
<proteinExistence type="predicted"/>
<gene>
    <name evidence="1" type="ORF">GGR06_003623</name>
</gene>
<evidence type="ECO:0000313" key="1">
    <source>
        <dbReference type="EMBL" id="MBB4045801.1"/>
    </source>
</evidence>
<name>A0A840D457_9BACE</name>
<keyword evidence="2" id="KW-1185">Reference proteome</keyword>
<dbReference type="EMBL" id="JACIER010000018">
    <property type="protein sequence ID" value="MBB4045801.1"/>
    <property type="molecule type" value="Genomic_DNA"/>
</dbReference>
<protein>
    <submittedName>
        <fullName evidence="1">Uncharacterized protein</fullName>
    </submittedName>
</protein>
<accession>A0A840D457</accession>
<dbReference type="AlphaFoldDB" id="A0A840D457"/>
<comment type="caution">
    <text evidence="1">The sequence shown here is derived from an EMBL/GenBank/DDBJ whole genome shotgun (WGS) entry which is preliminary data.</text>
</comment>
<sequence>MSEILITGPTAHLGSIVINHLLQHSKSRADRCLGQRHQQSLRIAGKRN</sequence>
<dbReference type="Proteomes" id="UP000560658">
    <property type="component" value="Unassembled WGS sequence"/>
</dbReference>
<evidence type="ECO:0000313" key="2">
    <source>
        <dbReference type="Proteomes" id="UP000560658"/>
    </source>
</evidence>
<reference evidence="1" key="1">
    <citation type="submission" date="2020-08" db="EMBL/GenBank/DDBJ databases">
        <title>Genomic Encyclopedia of Type Strains, Phase IV (KMG-IV): sequencing the most valuable type-strain genomes for metagenomic binning, comparative biology and taxonomic classification.</title>
        <authorList>
            <person name="Goeker M."/>
        </authorList>
    </citation>
    <scope>NUCLEOTIDE SEQUENCE [LARGE SCALE GENOMIC DNA]</scope>
    <source>
        <strain evidence="1">DSM 105720</strain>
    </source>
</reference>